<dbReference type="Pfam" id="PF13960">
    <property type="entry name" value="DUF4218"/>
    <property type="match status" value="1"/>
</dbReference>
<dbReference type="Gramene" id="C.cajan_04178.t">
    <property type="protein sequence ID" value="C.cajan_04178.t"/>
    <property type="gene ID" value="C.cajan_04178"/>
</dbReference>
<dbReference type="AlphaFoldDB" id="A0A151ST96"/>
<dbReference type="Pfam" id="PF13952">
    <property type="entry name" value="DUF4216"/>
    <property type="match status" value="1"/>
</dbReference>
<keyword evidence="4" id="KW-1185">Reference proteome</keyword>
<evidence type="ECO:0000313" key="4">
    <source>
        <dbReference type="Proteomes" id="UP000075243"/>
    </source>
</evidence>
<evidence type="ECO:0000259" key="1">
    <source>
        <dbReference type="Pfam" id="PF13952"/>
    </source>
</evidence>
<dbReference type="EMBL" id="CM003613">
    <property type="protein sequence ID" value="KYP57991.1"/>
    <property type="molecule type" value="Genomic_DNA"/>
</dbReference>
<protein>
    <recommendedName>
        <fullName evidence="5">DUF4218 domain-containing protein</fullName>
    </recommendedName>
</protein>
<dbReference type="PANTHER" id="PTHR48258:SF12">
    <property type="entry name" value="TRANSPOSON PROTEIN, CACTA, EN_SPM SUB-CLASS"/>
    <property type="match status" value="1"/>
</dbReference>
<reference evidence="3 4" key="1">
    <citation type="journal article" date="2012" name="Nat. Biotechnol.">
        <title>Draft genome sequence of pigeonpea (Cajanus cajan), an orphan legume crop of resource-poor farmers.</title>
        <authorList>
            <person name="Varshney R.K."/>
            <person name="Chen W."/>
            <person name="Li Y."/>
            <person name="Bharti A.K."/>
            <person name="Saxena R.K."/>
            <person name="Schlueter J.A."/>
            <person name="Donoghue M.T."/>
            <person name="Azam S."/>
            <person name="Fan G."/>
            <person name="Whaley A.M."/>
            <person name="Farmer A.D."/>
            <person name="Sheridan J."/>
            <person name="Iwata A."/>
            <person name="Tuteja R."/>
            <person name="Penmetsa R.V."/>
            <person name="Wu W."/>
            <person name="Upadhyaya H.D."/>
            <person name="Yang S.P."/>
            <person name="Shah T."/>
            <person name="Saxena K.B."/>
            <person name="Michael T."/>
            <person name="McCombie W.R."/>
            <person name="Yang B."/>
            <person name="Zhang G."/>
            <person name="Yang H."/>
            <person name="Wang J."/>
            <person name="Spillane C."/>
            <person name="Cook D.R."/>
            <person name="May G.D."/>
            <person name="Xu X."/>
            <person name="Jackson S.A."/>
        </authorList>
    </citation>
    <scope>NUCLEOTIDE SEQUENCE [LARGE SCALE GENOMIC DNA]</scope>
    <source>
        <strain evidence="4">cv. Asha</strain>
    </source>
</reference>
<feature type="domain" description="DUF4216" evidence="1">
    <location>
        <begin position="226"/>
        <end position="298"/>
    </location>
</feature>
<sequence length="353" mass="41175">MEMMFLGKLKKFVRNKAQPEGSIVEGWMSEELLTFCSRYLDNEIETRFNRGGRVHDDPIQSSSCLFPNVGKPIGGSTYFTLTPKEWLQAHRHVLVNCEEVDKFIEEFRTITKKKLRSRTRLSSEIEKEVHRGIVDWFMRYIMNDNSNAHSDDTCALARGPLQQARRYTAYNVNGYKFRTLQREHGMKSQNSGVFCCFGTKSYASSSDNRPMEGLVSYYGKLVDIFELNYHGRFMVTLFKCHWANTTNFRHVRKDALGFTSINFSNLIHTRVKEDDEPYIQASEAQLVYYVEDKKDEGWVTPVHLKPRDLFDMGEDAIETTYESETNQQQLALHWSEDYVEAQLSRPDVHVEFD</sequence>
<name>A0A151ST96_CAJCA</name>
<dbReference type="PANTHER" id="PTHR48258">
    <property type="entry name" value="DUF4218 DOMAIN-CONTAINING PROTEIN-RELATED"/>
    <property type="match status" value="1"/>
</dbReference>
<evidence type="ECO:0000313" key="3">
    <source>
        <dbReference type="EMBL" id="KYP57991.1"/>
    </source>
</evidence>
<evidence type="ECO:0000259" key="2">
    <source>
        <dbReference type="Pfam" id="PF13960"/>
    </source>
</evidence>
<dbReference type="InterPro" id="IPR025452">
    <property type="entry name" value="DUF4218"/>
</dbReference>
<dbReference type="Proteomes" id="UP000075243">
    <property type="component" value="Chromosome 11"/>
</dbReference>
<accession>A0A151ST96</accession>
<dbReference type="STRING" id="3821.A0A151ST96"/>
<proteinExistence type="predicted"/>
<organism evidence="3 4">
    <name type="scientific">Cajanus cajan</name>
    <name type="common">Pigeon pea</name>
    <name type="synonym">Cajanus indicus</name>
    <dbReference type="NCBI Taxonomy" id="3821"/>
    <lineage>
        <taxon>Eukaryota</taxon>
        <taxon>Viridiplantae</taxon>
        <taxon>Streptophyta</taxon>
        <taxon>Embryophyta</taxon>
        <taxon>Tracheophyta</taxon>
        <taxon>Spermatophyta</taxon>
        <taxon>Magnoliopsida</taxon>
        <taxon>eudicotyledons</taxon>
        <taxon>Gunneridae</taxon>
        <taxon>Pentapetalae</taxon>
        <taxon>rosids</taxon>
        <taxon>fabids</taxon>
        <taxon>Fabales</taxon>
        <taxon>Fabaceae</taxon>
        <taxon>Papilionoideae</taxon>
        <taxon>50 kb inversion clade</taxon>
        <taxon>NPAAA clade</taxon>
        <taxon>indigoferoid/millettioid clade</taxon>
        <taxon>Phaseoleae</taxon>
        <taxon>Cajanus</taxon>
    </lineage>
</organism>
<feature type="domain" description="DUF4218" evidence="2">
    <location>
        <begin position="5"/>
        <end position="54"/>
    </location>
</feature>
<dbReference type="OMA" id="CHWANTT"/>
<dbReference type="InterPro" id="IPR025312">
    <property type="entry name" value="DUF4216"/>
</dbReference>
<gene>
    <name evidence="3" type="ORF">KK1_004279</name>
</gene>
<evidence type="ECO:0008006" key="5">
    <source>
        <dbReference type="Google" id="ProtNLM"/>
    </source>
</evidence>